<evidence type="ECO:0000313" key="3">
    <source>
        <dbReference type="Proteomes" id="UP000199533"/>
    </source>
</evidence>
<proteinExistence type="predicted"/>
<gene>
    <name evidence="2" type="ORF">SAMN05216302_100321</name>
</gene>
<protein>
    <submittedName>
        <fullName evidence="2">PDZ domain-containing protein</fullName>
    </submittedName>
</protein>
<name>A0A1I3Y4E9_9PROT</name>
<dbReference type="InterPro" id="IPR007484">
    <property type="entry name" value="Peptidase_M28"/>
</dbReference>
<organism evidence="2 3">
    <name type="scientific">Nitrosomonas aestuarii</name>
    <dbReference type="NCBI Taxonomy" id="52441"/>
    <lineage>
        <taxon>Bacteria</taxon>
        <taxon>Pseudomonadati</taxon>
        <taxon>Pseudomonadota</taxon>
        <taxon>Betaproteobacteria</taxon>
        <taxon>Nitrosomonadales</taxon>
        <taxon>Nitrosomonadaceae</taxon>
        <taxon>Nitrosomonas</taxon>
    </lineage>
</organism>
<dbReference type="STRING" id="52441.SAMN05216302_100321"/>
<evidence type="ECO:0000259" key="1">
    <source>
        <dbReference type="SMART" id="SM00228"/>
    </source>
</evidence>
<dbReference type="InterPro" id="IPR014782">
    <property type="entry name" value="Peptidase_M1_dom"/>
</dbReference>
<dbReference type="Gene3D" id="3.40.630.10">
    <property type="entry name" value="Zn peptidases"/>
    <property type="match status" value="1"/>
</dbReference>
<dbReference type="Gene3D" id="2.30.42.10">
    <property type="match status" value="1"/>
</dbReference>
<dbReference type="Pfam" id="PF04389">
    <property type="entry name" value="Peptidase_M28"/>
    <property type="match status" value="1"/>
</dbReference>
<dbReference type="SUPFAM" id="SSF55486">
    <property type="entry name" value="Metalloproteases ('zincins'), catalytic domain"/>
    <property type="match status" value="1"/>
</dbReference>
<dbReference type="InterPro" id="IPR036034">
    <property type="entry name" value="PDZ_sf"/>
</dbReference>
<dbReference type="Gene3D" id="1.10.390.10">
    <property type="entry name" value="Neutral Protease Domain 2"/>
    <property type="match status" value="1"/>
</dbReference>
<dbReference type="PANTHER" id="PTHR12147:SF26">
    <property type="entry name" value="PEPTIDASE M28 DOMAIN-CONTAINING PROTEIN"/>
    <property type="match status" value="1"/>
</dbReference>
<dbReference type="SUPFAM" id="SSF53187">
    <property type="entry name" value="Zn-dependent exopeptidases"/>
    <property type="match status" value="1"/>
</dbReference>
<dbReference type="Pfam" id="PF01433">
    <property type="entry name" value="Peptidase_M1"/>
    <property type="match status" value="1"/>
</dbReference>
<dbReference type="AlphaFoldDB" id="A0A1I3Y4E9"/>
<dbReference type="InterPro" id="IPR001478">
    <property type="entry name" value="PDZ"/>
</dbReference>
<dbReference type="InterPro" id="IPR027268">
    <property type="entry name" value="Peptidase_M4/M1_CTD_sf"/>
</dbReference>
<keyword evidence="3" id="KW-1185">Reference proteome</keyword>
<dbReference type="InterPro" id="IPR045175">
    <property type="entry name" value="M28_fam"/>
</dbReference>
<dbReference type="RefSeq" id="WP_090696954.1">
    <property type="nucleotide sequence ID" value="NZ_FOSP01000003.1"/>
</dbReference>
<dbReference type="GO" id="GO:0006508">
    <property type="term" value="P:proteolysis"/>
    <property type="evidence" value="ECO:0007669"/>
    <property type="project" value="InterPro"/>
</dbReference>
<evidence type="ECO:0000313" key="2">
    <source>
        <dbReference type="EMBL" id="SFK26652.1"/>
    </source>
</evidence>
<dbReference type="EMBL" id="FOSP01000003">
    <property type="protein sequence ID" value="SFK26652.1"/>
    <property type="molecule type" value="Genomic_DNA"/>
</dbReference>
<dbReference type="GO" id="GO:0008270">
    <property type="term" value="F:zinc ion binding"/>
    <property type="evidence" value="ECO:0007669"/>
    <property type="project" value="InterPro"/>
</dbReference>
<dbReference type="OrthoDB" id="9762302at2"/>
<reference evidence="3" key="1">
    <citation type="submission" date="2016-10" db="EMBL/GenBank/DDBJ databases">
        <authorList>
            <person name="Varghese N."/>
            <person name="Submissions S."/>
        </authorList>
    </citation>
    <scope>NUCLEOTIDE SEQUENCE [LARGE SCALE GENOMIC DNA]</scope>
    <source>
        <strain evidence="3">Nm69</strain>
    </source>
</reference>
<dbReference type="SUPFAM" id="SSF50156">
    <property type="entry name" value="PDZ domain-like"/>
    <property type="match status" value="1"/>
</dbReference>
<dbReference type="Pfam" id="PF13180">
    <property type="entry name" value="PDZ_2"/>
    <property type="match status" value="1"/>
</dbReference>
<dbReference type="GO" id="GO:0008235">
    <property type="term" value="F:metalloexopeptidase activity"/>
    <property type="evidence" value="ECO:0007669"/>
    <property type="project" value="InterPro"/>
</dbReference>
<dbReference type="SMART" id="SM00228">
    <property type="entry name" value="PDZ"/>
    <property type="match status" value="1"/>
</dbReference>
<accession>A0A1I3Y4E9</accession>
<dbReference type="Proteomes" id="UP000199533">
    <property type="component" value="Unassembled WGS sequence"/>
</dbReference>
<feature type="domain" description="PDZ" evidence="1">
    <location>
        <begin position="1023"/>
        <end position="1123"/>
    </location>
</feature>
<sequence>MNARHTKTKLITIFIFTCLFYSLSVLGSNEIFHHQMEVSISPENSGIKVKDQIRIPVRYLNEDATAELYFSLHAHLTIDTVEGGRVSIAQTGRLRGAPVPLKHYTLMPDVQAQSVTLHYSGTINHAVQGAGQEYARSFSYSPGVISSEGVFLANSSAWYPQFAEPMVSFRMQVRMPAGWDAVSQGELISVQGDASGNAIVWEESNPQDDIYLVAGRYHRYVQSTGAVKAFVYLREDDATLAQKYLDTTAQYIGMYNKLIGPYPYSKFALVENFWETGYGMPSFTLLGPKVIRFPFILHSSYPHEILHNYWGNGVFVDYGKGNWAEGLTAYLADHLVNEQRGKGEEYRRDVLQKYVDFVGKEKDFPIARFVSRHSSSSEAVGYGKTMMFFHMLRKEVGDADFVRALSQFYRQFKFKQAGFDDLQAIFNQITERDFSSFFAQWVQRTGAPDLVLQAATAEKTPQGYQLKAVLKQAQDSDVYQLQVPVAVHLQGEAQAHQTQVTMTGRTHTIELDLKARPVRVEIDPQFDVFRRLDSREIPSALSQGFGSENPLLILPASGDGYMLQAYEQLVENWQRTQPGQFEVKRDNQLNDLPVNRTVWVIGWENRFAANVVKASSEHGAAFEQQRLMLNDQVFASDVHSIVLTARQPANPEKTLLWVAGHSPQAIGELTRKLPHYRKYSYLAFQNEDLVNIHKGQWPITQSPLSQIVRLQGEQDSGPLDSSYAGSLKQREALAQLPPVFSESRMMADIAHLASEAFKGRELGSTELHEAADYIAGQFEQAGLQPGGDDGGYFQTWQQDVGAPKGNITLRNVVGILPGNNPQLAAESLVVGAHYDHLGMGWPDVRTGNQGKIHYGADDNASGVAVMLELARQVASKWQPERSIVFVAFTGEESGLLGSRYYIRNEKNYPAGEITAMLNLDTVGRLGENPVTLLGAGSAREFVHVFRGAGFVTGIPVNAVQDDFGSSDQAAFIEAGIPAVQFFASAHEDYHAPGDTIDKIDAAGLVKVAAILKEAAEYLASRKEPLTVTLQSGSAQAVSTQPGSNQKNRRRARLGTVPDFAYRGAGVRVDSVIPDSAAQHAQLETGDILLRLAGKPISDLASYSDVLKTLEGKQKVELHYQRAGQMHRIEVILGTR</sequence>
<dbReference type="PANTHER" id="PTHR12147">
    <property type="entry name" value="METALLOPEPTIDASE M28 FAMILY MEMBER"/>
    <property type="match status" value="1"/>
</dbReference>